<dbReference type="Pfam" id="PF00931">
    <property type="entry name" value="NB-ARC"/>
    <property type="match status" value="2"/>
</dbReference>
<keyword evidence="2" id="KW-0677">Repeat</keyword>
<dbReference type="GO" id="GO:0043531">
    <property type="term" value="F:ADP binding"/>
    <property type="evidence" value="ECO:0007669"/>
    <property type="project" value="InterPro"/>
</dbReference>
<evidence type="ECO:0000313" key="9">
    <source>
        <dbReference type="Proteomes" id="UP000008022"/>
    </source>
</evidence>
<dbReference type="FunFam" id="1.10.10.10:FF:000322">
    <property type="entry name" value="Probable disease resistance protein At1g63360"/>
    <property type="match status" value="1"/>
</dbReference>
<dbReference type="SUPFAM" id="SSF52540">
    <property type="entry name" value="P-loop containing nucleoside triphosphate hydrolases"/>
    <property type="match status" value="2"/>
</dbReference>
<dbReference type="PRINTS" id="PR00364">
    <property type="entry name" value="DISEASERSIST"/>
</dbReference>
<keyword evidence="1" id="KW-0433">Leucine-rich repeat</keyword>
<dbReference type="GO" id="GO:0002758">
    <property type="term" value="P:innate immune response-activating signaling pathway"/>
    <property type="evidence" value="ECO:0007669"/>
    <property type="project" value="UniProtKB-ARBA"/>
</dbReference>
<dbReference type="Gene3D" id="1.10.10.10">
    <property type="entry name" value="Winged helix-like DNA-binding domain superfamily/Winged helix DNA-binding domain"/>
    <property type="match status" value="2"/>
</dbReference>
<reference evidence="8" key="2">
    <citation type="submission" date="2015-06" db="UniProtKB">
        <authorList>
            <consortium name="EnsemblPlants"/>
        </authorList>
    </citation>
    <scope>IDENTIFICATION</scope>
</reference>
<feature type="domain" description="NB-ARC" evidence="5">
    <location>
        <begin position="1318"/>
        <end position="1477"/>
    </location>
</feature>
<evidence type="ECO:0000256" key="1">
    <source>
        <dbReference type="ARBA" id="ARBA00022614"/>
    </source>
</evidence>
<dbReference type="InterPro" id="IPR032675">
    <property type="entry name" value="LRR_dom_sf"/>
</dbReference>
<proteinExistence type="predicted"/>
<evidence type="ECO:0000259" key="5">
    <source>
        <dbReference type="Pfam" id="PF00931"/>
    </source>
</evidence>
<name>A0A0E0P4I4_ORYRU</name>
<dbReference type="Gene3D" id="3.40.50.300">
    <property type="entry name" value="P-loop containing nucleotide triphosphate hydrolases"/>
    <property type="match status" value="2"/>
</dbReference>
<feature type="domain" description="Disease resistance protein winged helix" evidence="6">
    <location>
        <begin position="465"/>
        <end position="545"/>
    </location>
</feature>
<evidence type="ECO:0000313" key="8">
    <source>
        <dbReference type="EnsemblPlants" id="ORUFI04G00680.1"/>
    </source>
</evidence>
<evidence type="ECO:0000259" key="6">
    <source>
        <dbReference type="Pfam" id="PF23559"/>
    </source>
</evidence>
<dbReference type="Pfam" id="PF23559">
    <property type="entry name" value="WHD_DRP"/>
    <property type="match status" value="2"/>
</dbReference>
<dbReference type="Proteomes" id="UP000008022">
    <property type="component" value="Unassembled WGS sequence"/>
</dbReference>
<dbReference type="InterPro" id="IPR002182">
    <property type="entry name" value="NB-ARC"/>
</dbReference>
<sequence length="2208" mass="247456">MPIGAISTVGPAISPGIKIAEIAESFVARKYRRLRDYRKDVAQLVGEVGKIAVAVDTVEEQEQFMSDRRIVGQLSELMDAIHEAEDILDAVDYRDSIWARKHKVRQVIHSIVEQAKRIVGIDGALNRLDKSMNDLPRMQQNQRDLVQLSNFRSSQGGGDGGASASRPRSATGLLPDGKLYGYKEEYDRLVSALLYDPPRRPGGNGNGGGQVVAVVGDGGVGKTALAQHALRHVDVQARFDHVIWASVPHKYRNKDLLAEIWMSGPGATATATATHRCADQMSFGALQAEFVRLVSLSSQRYLLVLDDVCNDESDGDDHQRSRKEWEDVLAPFKQGERGNRILVTTRASICCATLNAGTRIQLNGIAADELLLLLKKSAFGDHDKKHAPHLDEVLTSLAEKLKDCPSAAAVVAARVRNKARRKDWEEALALLDAGRVLSPRRHESRYREFRDLPHHLQSCLHFCSLFPNNWMFHPDKLVRMWIAHGIIVVGDAHAHAPIDGRSMEDEEQVGRRYIRDLVSRSFFHLQPAKNGSRTMYLAIRQHVHSMLLSVSASYFFRVTSSSLGRRIPPTVRHLSVAPVTVTDQDQGQGGCLDLDWLKKHPVLNKLRTLLVFDGRMSAMDGDILRQLEAVRVLDLTSTNITADFPKGIGKLKHLRYLGLPKSLKKLPEGVNKLLHLQALVSAEDKLQGSVELCADSGCRKPGHGLEALAHMNSLCGELSIKGLQAVSNREEAHRAHLERKEFLKVLKLEWEPSLQLQEPSESSHEQVLEGLKPPCKIEELHIRQYLGRTSPSWLESNLLSGLRYLYLRNCRNWQVLPTLSQLPHLKVICIKEMCSVQRIDHRLYGGDGVFKSLETLILDDMPNLVEWAAEATDEKFPHLQKISMLNCPKLEKLPRVPRTVRNMEIQKHPSCYLHLSPSSSSSSSISFTLDIRADAVHLLHEDFLHPDHIKAIGSIRIEHYTWSTEPNLNLLASVRSLSLTRCPVTDRSLSMCLHKLQSLERLEISDCPELHDFPDDAMPMMASLKSLEFNGCHPLLMKKLQGRTGAAWERIRSIQRLEIQVVLGIKGKGKTNSIAQIWGKLLRTAHILFLKRSKSPKNWPPSLVVRRPAMALPSRRWAGAVESGVDPVAEAWAKLLRSLSQAMARLRVQMESFDDAQMRWALAAGVRAKAQLLASRLAQILALFWDEGQRAALPACVRDALYGMEDMVDDLEYHMLKFQPHQQEVRCNLLISLVNLRYRLIISHASRSRFLKDLDFVASEAGSLLSAMHKLEPTAPSLPALLLADDDHQVVFGRHKEVTDIVRMLIDPPASHHHHPTYDILPIVGMGGVGKTTLAKLVYDDAKVKQHFELRLWASVSTSGGFHKIDITEQILRSANPTYPASIHSEPTLDMLQFHLSQLVASKRFLLVLDDIREESFTSMACQEILSPLSSAEKGSRILVTTTTASVPAMLGASCTYHLNVLDIEDLWSLLKKYAFHGGPTHDSTQELEEIGRNIASKLKGLPLAAKMLGGLLGATKSTKTWMNVLDKELYGDSILPVLELSYSYLPRRLKQCFSFCSLFPRNYKFNKRVLIQLWMAQGFVQSQNSADKNMEDLAEDYFEELLSRSFFDVRREACETHYVMHDLVHDLAQSVSADQCLRVEHGMISEKPSTARYVSVTQDGLQGLGSFCKPENLRTLIVLRSFIFSSSCFQDEFFRKIRNLRVLDLSCSNFVQLPNSIGELVHLRYLSLPRTLNMLPESVSKLLHLESLCFHKCSLEKLPAGITMLVNLRHLNIATRFIAQVSGIGRLVNLQGSVEFHVKKGVGCTLEELKGLKDLRGKLKIKGLDNVLSKEAASKAELYKKRHLRELSLEWNSASRNLVLDADAIILENLQPPSSLEVLNINRYQGAICPSWLQLSSLKQLQSLDLINCRNLEILPPLGLLPSLKYLCMKELCTVNQIGHEFYGDDDVPFPSLIMLVFDDFPSLFDWSGEVKGNPFPHLQKLTLIDCPNLVQVPPLPPSVSDVTMERTALISYLRLARLSSPRSDMLTLDVRNISILCWGLFHQLHLESVISLKIEGRETPFATKGLCSFTSLQRLQLCQFDLTDNTLSGTLYALPSLCSLEMIDLPNITSLSVPSDIDFFPKLAELYICNCLLFASLDSLHIFISLKRLVIERCPKLTAGSFPANFKNLTSLKVLSISHCKDFQSFPVGSVPPSLEALHLVGCHQS</sequence>
<evidence type="ECO:0000256" key="4">
    <source>
        <dbReference type="SAM" id="MobiDB-lite"/>
    </source>
</evidence>
<evidence type="ECO:0000256" key="3">
    <source>
        <dbReference type="ARBA" id="ARBA00022821"/>
    </source>
</evidence>
<dbReference type="InterPro" id="IPR058922">
    <property type="entry name" value="WHD_DRP"/>
</dbReference>
<dbReference type="PANTHER" id="PTHR36766">
    <property type="entry name" value="PLANT BROAD-SPECTRUM MILDEW RESISTANCE PROTEIN RPW8"/>
    <property type="match status" value="1"/>
</dbReference>
<dbReference type="InterPro" id="IPR042197">
    <property type="entry name" value="Apaf_helical"/>
</dbReference>
<evidence type="ECO:0000256" key="2">
    <source>
        <dbReference type="ARBA" id="ARBA00022737"/>
    </source>
</evidence>
<feature type="domain" description="R13L1/DRL21-like LRR repeat region" evidence="7">
    <location>
        <begin position="1807"/>
        <end position="1932"/>
    </location>
</feature>
<evidence type="ECO:0008006" key="10">
    <source>
        <dbReference type="Google" id="ProtNLM"/>
    </source>
</evidence>
<dbReference type="SUPFAM" id="SSF52047">
    <property type="entry name" value="RNI-like"/>
    <property type="match status" value="2"/>
</dbReference>
<feature type="domain" description="Disease resistance protein winged helix" evidence="6">
    <location>
        <begin position="1559"/>
        <end position="1629"/>
    </location>
</feature>
<dbReference type="InterPro" id="IPR056789">
    <property type="entry name" value="LRR_R13L1-DRL21"/>
</dbReference>
<dbReference type="HOGENOM" id="CLU_231127_0_0_1"/>
<dbReference type="Gene3D" id="3.80.10.10">
    <property type="entry name" value="Ribonuclease Inhibitor"/>
    <property type="match status" value="5"/>
</dbReference>
<dbReference type="Pfam" id="PF25019">
    <property type="entry name" value="LRR_R13L1-DRL21"/>
    <property type="match status" value="2"/>
</dbReference>
<feature type="domain" description="NB-ARC" evidence="5">
    <location>
        <begin position="208"/>
        <end position="381"/>
    </location>
</feature>
<dbReference type="GO" id="GO:0042742">
    <property type="term" value="P:defense response to bacterium"/>
    <property type="evidence" value="ECO:0007669"/>
    <property type="project" value="UniProtKB-ARBA"/>
</dbReference>
<dbReference type="Gramene" id="ORUFI04G00680.1">
    <property type="protein sequence ID" value="ORUFI04G00680.1"/>
    <property type="gene ID" value="ORUFI04G00680"/>
</dbReference>
<feature type="region of interest" description="Disordered" evidence="4">
    <location>
        <begin position="150"/>
        <end position="170"/>
    </location>
</feature>
<accession>A0A0E0P4I4</accession>
<keyword evidence="9" id="KW-1185">Reference proteome</keyword>
<reference evidence="9" key="1">
    <citation type="submission" date="2013-06" db="EMBL/GenBank/DDBJ databases">
        <authorList>
            <person name="Zhao Q."/>
        </authorList>
    </citation>
    <scope>NUCLEOTIDE SEQUENCE</scope>
    <source>
        <strain evidence="9">cv. W1943</strain>
    </source>
</reference>
<dbReference type="SUPFAM" id="SSF52058">
    <property type="entry name" value="L domain-like"/>
    <property type="match status" value="2"/>
</dbReference>
<keyword evidence="3" id="KW-0611">Plant defense</keyword>
<dbReference type="EnsemblPlants" id="ORUFI04G00680.1">
    <property type="protein sequence ID" value="ORUFI04G00680.1"/>
    <property type="gene ID" value="ORUFI04G00680"/>
</dbReference>
<dbReference type="eggNOG" id="KOG4658">
    <property type="taxonomic scope" value="Eukaryota"/>
</dbReference>
<organism evidence="8 9">
    <name type="scientific">Oryza rufipogon</name>
    <name type="common">Brownbeard rice</name>
    <name type="synonym">Asian wild rice</name>
    <dbReference type="NCBI Taxonomy" id="4529"/>
    <lineage>
        <taxon>Eukaryota</taxon>
        <taxon>Viridiplantae</taxon>
        <taxon>Streptophyta</taxon>
        <taxon>Embryophyta</taxon>
        <taxon>Tracheophyta</taxon>
        <taxon>Spermatophyta</taxon>
        <taxon>Magnoliopsida</taxon>
        <taxon>Liliopsida</taxon>
        <taxon>Poales</taxon>
        <taxon>Poaceae</taxon>
        <taxon>BOP clade</taxon>
        <taxon>Oryzoideae</taxon>
        <taxon>Oryzeae</taxon>
        <taxon>Oryzinae</taxon>
        <taxon>Oryza</taxon>
    </lineage>
</organism>
<dbReference type="Gene3D" id="1.10.8.430">
    <property type="entry name" value="Helical domain of apoptotic protease-activating factors"/>
    <property type="match status" value="1"/>
</dbReference>
<evidence type="ECO:0000259" key="7">
    <source>
        <dbReference type="Pfam" id="PF25019"/>
    </source>
</evidence>
<dbReference type="PANTHER" id="PTHR36766:SF40">
    <property type="entry name" value="DISEASE RESISTANCE PROTEIN RGA3"/>
    <property type="match status" value="1"/>
</dbReference>
<protein>
    <recommendedName>
        <fullName evidence="10">NB-ARC domain-containing protein</fullName>
    </recommendedName>
</protein>
<dbReference type="STRING" id="4529.A0A0E0P4I4"/>
<dbReference type="InterPro" id="IPR027417">
    <property type="entry name" value="P-loop_NTPase"/>
</dbReference>
<dbReference type="OMA" id="YLHIERC"/>
<dbReference type="InterPro" id="IPR036388">
    <property type="entry name" value="WH-like_DNA-bd_sf"/>
</dbReference>
<dbReference type="GO" id="GO:0009626">
    <property type="term" value="P:plant-type hypersensitive response"/>
    <property type="evidence" value="ECO:0007669"/>
    <property type="project" value="UniProtKB-ARBA"/>
</dbReference>
<feature type="domain" description="R13L1/DRL21-like LRR repeat region" evidence="7">
    <location>
        <begin position="705"/>
        <end position="833"/>
    </location>
</feature>
<dbReference type="Gene3D" id="1.20.5.4130">
    <property type="match status" value="1"/>
</dbReference>